<evidence type="ECO:0000256" key="1">
    <source>
        <dbReference type="ARBA" id="ARBA00004651"/>
    </source>
</evidence>
<feature type="transmembrane region" description="Helical" evidence="9">
    <location>
        <begin position="499"/>
        <end position="522"/>
    </location>
</feature>
<evidence type="ECO:0000256" key="6">
    <source>
        <dbReference type="ARBA" id="ARBA00022989"/>
    </source>
</evidence>
<dbReference type="EMBL" id="CP029479">
    <property type="protein sequence ID" value="AWM78630.1"/>
    <property type="molecule type" value="Genomic_DNA"/>
</dbReference>
<comment type="pathway">
    <text evidence="9">Protein modification; lipoprotein biosynthesis (N-acyl transfer).</text>
</comment>
<proteinExistence type="inferred from homology"/>
<dbReference type="InterPro" id="IPR003010">
    <property type="entry name" value="C-N_Hydrolase"/>
</dbReference>
<keyword evidence="11" id="KW-0449">Lipoprotein</keyword>
<evidence type="ECO:0000259" key="10">
    <source>
        <dbReference type="PROSITE" id="PS50263"/>
    </source>
</evidence>
<feature type="transmembrane region" description="Helical" evidence="9">
    <location>
        <begin position="30"/>
        <end position="47"/>
    </location>
</feature>
<dbReference type="InterPro" id="IPR045378">
    <property type="entry name" value="LNT_N"/>
</dbReference>
<evidence type="ECO:0000256" key="7">
    <source>
        <dbReference type="ARBA" id="ARBA00023136"/>
    </source>
</evidence>
<reference evidence="12" key="1">
    <citation type="submission" date="2018-05" db="EMBL/GenBank/DDBJ databases">
        <title>Genome sequencing of Phenylobacterium sp. HYN0004.</title>
        <authorList>
            <person name="Yi H."/>
            <person name="Baek C."/>
        </authorList>
    </citation>
    <scope>NUCLEOTIDE SEQUENCE [LARGE SCALE GENOMIC DNA]</scope>
    <source>
        <strain evidence="12">HYN0004</strain>
    </source>
</reference>
<dbReference type="PANTHER" id="PTHR38686:SF1">
    <property type="entry name" value="APOLIPOPROTEIN N-ACYLTRANSFERASE"/>
    <property type="match status" value="1"/>
</dbReference>
<comment type="similarity">
    <text evidence="2 9">Belongs to the CN hydrolase family. Apolipoprotein N-acyltransferase subfamily.</text>
</comment>
<protein>
    <recommendedName>
        <fullName evidence="9">Apolipoprotein N-acyltransferase</fullName>
        <shortName evidence="9">ALP N-acyltransferase</shortName>
        <ecNumber evidence="9">2.3.1.269</ecNumber>
    </recommendedName>
</protein>
<evidence type="ECO:0000256" key="8">
    <source>
        <dbReference type="ARBA" id="ARBA00023315"/>
    </source>
</evidence>
<dbReference type="SUPFAM" id="SSF56317">
    <property type="entry name" value="Carbon-nitrogen hydrolase"/>
    <property type="match status" value="1"/>
</dbReference>
<keyword evidence="4 9" id="KW-0808">Transferase</keyword>
<dbReference type="Pfam" id="PF00795">
    <property type="entry name" value="CN_hydrolase"/>
    <property type="match status" value="1"/>
</dbReference>
<keyword evidence="5 9" id="KW-0812">Transmembrane</keyword>
<feature type="transmembrane region" description="Helical" evidence="9">
    <location>
        <begin position="54"/>
        <end position="74"/>
    </location>
</feature>
<organism evidence="11 12">
    <name type="scientific">Phenylobacterium parvum</name>
    <dbReference type="NCBI Taxonomy" id="2201350"/>
    <lineage>
        <taxon>Bacteria</taxon>
        <taxon>Pseudomonadati</taxon>
        <taxon>Pseudomonadota</taxon>
        <taxon>Alphaproteobacteria</taxon>
        <taxon>Caulobacterales</taxon>
        <taxon>Caulobacteraceae</taxon>
        <taxon>Phenylobacterium</taxon>
    </lineage>
</organism>
<feature type="transmembrane region" description="Helical" evidence="9">
    <location>
        <begin position="86"/>
        <end position="109"/>
    </location>
</feature>
<dbReference type="GO" id="GO:0016410">
    <property type="term" value="F:N-acyltransferase activity"/>
    <property type="evidence" value="ECO:0007669"/>
    <property type="project" value="UniProtKB-UniRule"/>
</dbReference>
<dbReference type="RefSeq" id="WP_110451196.1">
    <property type="nucleotide sequence ID" value="NZ_CP029479.1"/>
</dbReference>
<dbReference type="GO" id="GO:0042158">
    <property type="term" value="P:lipoprotein biosynthetic process"/>
    <property type="evidence" value="ECO:0007669"/>
    <property type="project" value="UniProtKB-UniRule"/>
</dbReference>
<dbReference type="AlphaFoldDB" id="A0A2Z3HZX8"/>
<dbReference type="GO" id="GO:0005886">
    <property type="term" value="C:plasma membrane"/>
    <property type="evidence" value="ECO:0007669"/>
    <property type="project" value="UniProtKB-SubCell"/>
</dbReference>
<comment type="subcellular location">
    <subcellularLocation>
        <location evidence="1 9">Cell membrane</location>
        <topology evidence="1 9">Multi-pass membrane protein</topology>
    </subcellularLocation>
</comment>
<dbReference type="KEGG" id="phb:HYN04_13210"/>
<dbReference type="OrthoDB" id="9804277at2"/>
<dbReference type="Gene3D" id="3.60.110.10">
    <property type="entry name" value="Carbon-nitrogen hydrolase"/>
    <property type="match status" value="1"/>
</dbReference>
<dbReference type="InterPro" id="IPR004563">
    <property type="entry name" value="Apolipo_AcylTrfase"/>
</dbReference>
<comment type="function">
    <text evidence="9">Catalyzes the phospholipid dependent N-acylation of the N-terminal cysteine of apolipoprotein, the last step in lipoprotein maturation.</text>
</comment>
<dbReference type="HAMAP" id="MF_01148">
    <property type="entry name" value="Lnt"/>
    <property type="match status" value="1"/>
</dbReference>
<comment type="catalytic activity">
    <reaction evidence="9">
        <text>N-terminal S-1,2-diacyl-sn-glyceryl-L-cysteinyl-[lipoprotein] + a glycerophospholipid = N-acyl-S-1,2-diacyl-sn-glyceryl-L-cysteinyl-[lipoprotein] + a 2-acyl-sn-glycero-3-phospholipid + H(+)</text>
        <dbReference type="Rhea" id="RHEA:48228"/>
        <dbReference type="Rhea" id="RHEA-COMP:14681"/>
        <dbReference type="Rhea" id="RHEA-COMP:14684"/>
        <dbReference type="ChEBI" id="CHEBI:15378"/>
        <dbReference type="ChEBI" id="CHEBI:136912"/>
        <dbReference type="ChEBI" id="CHEBI:140656"/>
        <dbReference type="ChEBI" id="CHEBI:140657"/>
        <dbReference type="ChEBI" id="CHEBI:140660"/>
        <dbReference type="EC" id="2.3.1.269"/>
    </reaction>
</comment>
<keyword evidence="6 9" id="KW-1133">Transmembrane helix</keyword>
<dbReference type="Proteomes" id="UP000247763">
    <property type="component" value="Chromosome"/>
</dbReference>
<dbReference type="Pfam" id="PF20154">
    <property type="entry name" value="LNT_N"/>
    <property type="match status" value="1"/>
</dbReference>
<feature type="transmembrane region" description="Helical" evidence="9">
    <location>
        <begin position="164"/>
        <end position="184"/>
    </location>
</feature>
<dbReference type="UniPathway" id="UPA00666"/>
<name>A0A2Z3HZX8_9CAUL</name>
<dbReference type="CDD" id="cd07571">
    <property type="entry name" value="ALP_N-acyl_transferase"/>
    <property type="match status" value="1"/>
</dbReference>
<accession>A0A2Z3HZX8</accession>
<dbReference type="EC" id="2.3.1.269" evidence="9"/>
<evidence type="ECO:0000256" key="4">
    <source>
        <dbReference type="ARBA" id="ARBA00022679"/>
    </source>
</evidence>
<keyword evidence="12" id="KW-1185">Reference proteome</keyword>
<dbReference type="NCBIfam" id="TIGR00546">
    <property type="entry name" value="lnt"/>
    <property type="match status" value="1"/>
</dbReference>
<evidence type="ECO:0000256" key="9">
    <source>
        <dbReference type="HAMAP-Rule" id="MF_01148"/>
    </source>
</evidence>
<gene>
    <name evidence="9 11" type="primary">lnt</name>
    <name evidence="11" type="ORF">HYN04_13210</name>
</gene>
<evidence type="ECO:0000256" key="3">
    <source>
        <dbReference type="ARBA" id="ARBA00022475"/>
    </source>
</evidence>
<keyword evidence="3 9" id="KW-1003">Cell membrane</keyword>
<dbReference type="PROSITE" id="PS50263">
    <property type="entry name" value="CN_HYDROLASE"/>
    <property type="match status" value="1"/>
</dbReference>
<feature type="transmembrane region" description="Helical" evidence="9">
    <location>
        <begin position="121"/>
        <end position="144"/>
    </location>
</feature>
<evidence type="ECO:0000313" key="11">
    <source>
        <dbReference type="EMBL" id="AWM78630.1"/>
    </source>
</evidence>
<evidence type="ECO:0000256" key="2">
    <source>
        <dbReference type="ARBA" id="ARBA00010065"/>
    </source>
</evidence>
<keyword evidence="8 9" id="KW-0012">Acyltransferase</keyword>
<evidence type="ECO:0000256" key="5">
    <source>
        <dbReference type="ARBA" id="ARBA00022692"/>
    </source>
</evidence>
<dbReference type="InterPro" id="IPR036526">
    <property type="entry name" value="C-N_Hydrolase_sf"/>
</dbReference>
<evidence type="ECO:0000313" key="12">
    <source>
        <dbReference type="Proteomes" id="UP000247763"/>
    </source>
</evidence>
<keyword evidence="7 9" id="KW-0472">Membrane</keyword>
<dbReference type="PANTHER" id="PTHR38686">
    <property type="entry name" value="APOLIPOPROTEIN N-ACYLTRANSFERASE"/>
    <property type="match status" value="1"/>
</dbReference>
<feature type="domain" description="CN hydrolase" evidence="10">
    <location>
        <begin position="229"/>
        <end position="486"/>
    </location>
</feature>
<sequence length="539" mass="56929">MPDRAFAVAGLAALAGGLLAALAFPPYGFLPGLAGFALILWSLSRPAGRPVRAAALRGGLAGLGYFAVSVSWIVEPFLVDERTYGWMAPIALVLMAGGLSLFWAAAAAVWGRLGARGLPGLLAFAACLSGAEWLRGHVLTGFPWNLPGEAWPAGSPLSQGAALVGAYGLTWVTLVLCASPAWILAPGEPARRTARMAAVAGAFLAFHAWGQARIADVPAGPPGPLVRIVQADIDQKTKWRPENLEGIFRTYLDLTGRPSAKRPALVVWPEGALPAVINDLLTPGSPWRGALAQALAPGQVLAMGANRVELDDRDALTYRNSLIFLEGTGQDLALAGVYDKHRLVPFGEFLPLGDLAGRIGLRSLVHMPEDFTAGPPPVPLTIPGLPGVQPMICYEALFPGFTRAAGRRGGARPDWILNVSNDAWFGRASGPWQHLNITRYRAIEEGLPIVRSTPTGVSAVIDSSGRTVGPVLGLGASGVIDLPLPPPRPPTPYVRWGDLPFLLLLVLSAALAGHKEIFIGLANRQRRSRARRDPDGAVP</sequence>